<evidence type="ECO:0000256" key="4">
    <source>
        <dbReference type="ARBA" id="ARBA00022490"/>
    </source>
</evidence>
<comment type="subcellular location">
    <subcellularLocation>
        <location evidence="1">Cytoplasm</location>
        <location evidence="1">Cytoskeleton</location>
        <location evidence="1">Flagellum axoneme</location>
    </subcellularLocation>
</comment>
<evidence type="ECO:0000313" key="13">
    <source>
        <dbReference type="Proteomes" id="UP000324632"/>
    </source>
</evidence>
<dbReference type="Gene3D" id="1.20.5.190">
    <property type="match status" value="1"/>
</dbReference>
<dbReference type="PANTHER" id="PTHR14871">
    <property type="entry name" value="DYNEIN REGULATORY COMPLEX PROTEIN 9"/>
    <property type="match status" value="1"/>
</dbReference>
<comment type="caution">
    <text evidence="12">The sequence shown here is derived from an EMBL/GenBank/DDBJ whole genome shotgun (WGS) entry which is preliminary data.</text>
</comment>
<evidence type="ECO:0000256" key="9">
    <source>
        <dbReference type="ARBA" id="ARBA00032183"/>
    </source>
</evidence>
<dbReference type="Pfam" id="PF00612">
    <property type="entry name" value="IQ"/>
    <property type="match status" value="1"/>
</dbReference>
<dbReference type="AlphaFoldDB" id="A0A5A9P0I4"/>
<evidence type="ECO:0000256" key="8">
    <source>
        <dbReference type="ARBA" id="ARBA00023273"/>
    </source>
</evidence>
<gene>
    <name evidence="12" type="ORF">E1301_Tti017103</name>
</gene>
<keyword evidence="10" id="KW-0175">Coiled coil</keyword>
<dbReference type="InterPro" id="IPR000048">
    <property type="entry name" value="IQ_motif_EF-hand-BS"/>
</dbReference>
<keyword evidence="13" id="KW-1185">Reference proteome</keyword>
<organism evidence="12 13">
    <name type="scientific">Triplophysa tibetana</name>
    <dbReference type="NCBI Taxonomy" id="1572043"/>
    <lineage>
        <taxon>Eukaryota</taxon>
        <taxon>Metazoa</taxon>
        <taxon>Chordata</taxon>
        <taxon>Craniata</taxon>
        <taxon>Vertebrata</taxon>
        <taxon>Euteleostomi</taxon>
        <taxon>Actinopterygii</taxon>
        <taxon>Neopterygii</taxon>
        <taxon>Teleostei</taxon>
        <taxon>Ostariophysi</taxon>
        <taxon>Cypriniformes</taxon>
        <taxon>Nemacheilidae</taxon>
        <taxon>Triplophysa</taxon>
    </lineage>
</organism>
<keyword evidence="6" id="KW-0969">Cilium</keyword>
<evidence type="ECO:0000256" key="11">
    <source>
        <dbReference type="SAM" id="MobiDB-lite"/>
    </source>
</evidence>
<keyword evidence="4" id="KW-0963">Cytoplasm</keyword>
<keyword evidence="7" id="KW-0206">Cytoskeleton</keyword>
<dbReference type="PANTHER" id="PTHR14871:SF1">
    <property type="entry name" value="DYNEIN REGULATORY COMPLEX PROTEIN 9"/>
    <property type="match status" value="1"/>
</dbReference>
<evidence type="ECO:0000256" key="7">
    <source>
        <dbReference type="ARBA" id="ARBA00023212"/>
    </source>
</evidence>
<feature type="region of interest" description="Disordered" evidence="11">
    <location>
        <begin position="175"/>
        <end position="197"/>
    </location>
</feature>
<evidence type="ECO:0000256" key="2">
    <source>
        <dbReference type="ARBA" id="ARBA00008222"/>
    </source>
</evidence>
<reference evidence="12 13" key="1">
    <citation type="journal article" date="2019" name="Mol. Ecol. Resour.">
        <title>Chromosome-level genome assembly of Triplophysa tibetana, a fish adapted to the harsh high-altitude environment of the Tibetan Plateau.</title>
        <authorList>
            <person name="Yang X."/>
            <person name="Liu H."/>
            <person name="Ma Z."/>
            <person name="Zou Y."/>
            <person name="Zou M."/>
            <person name="Mao Y."/>
            <person name="Li X."/>
            <person name="Wang H."/>
            <person name="Chen T."/>
            <person name="Wang W."/>
            <person name="Yang R."/>
        </authorList>
    </citation>
    <scope>NUCLEOTIDE SEQUENCE [LARGE SCALE GENOMIC DNA]</scope>
    <source>
        <strain evidence="12">TTIB1903HZAU</strain>
        <tissue evidence="12">Muscle</tissue>
    </source>
</reference>
<evidence type="ECO:0000256" key="6">
    <source>
        <dbReference type="ARBA" id="ARBA00023069"/>
    </source>
</evidence>
<dbReference type="PROSITE" id="PS50096">
    <property type="entry name" value="IQ"/>
    <property type="match status" value="1"/>
</dbReference>
<proteinExistence type="inferred from homology"/>
<feature type="coiled-coil region" evidence="10">
    <location>
        <begin position="53"/>
        <end position="165"/>
    </location>
</feature>
<dbReference type="CDD" id="cd23766">
    <property type="entry name" value="IQCG"/>
    <property type="match status" value="1"/>
</dbReference>
<dbReference type="GO" id="GO:0005737">
    <property type="term" value="C:cytoplasm"/>
    <property type="evidence" value="ECO:0007669"/>
    <property type="project" value="TreeGrafter"/>
</dbReference>
<name>A0A5A9P0I4_9TELE</name>
<dbReference type="SMART" id="SM00015">
    <property type="entry name" value="IQ"/>
    <property type="match status" value="1"/>
</dbReference>
<dbReference type="InterPro" id="IPR042618">
    <property type="entry name" value="IQCG"/>
</dbReference>
<comment type="similarity">
    <text evidence="2">Belongs to the DRC9 family.</text>
</comment>
<evidence type="ECO:0000313" key="12">
    <source>
        <dbReference type="EMBL" id="KAA0714621.1"/>
    </source>
</evidence>
<accession>A0A5A9P0I4</accession>
<dbReference type="GO" id="GO:0036126">
    <property type="term" value="C:sperm flagellum"/>
    <property type="evidence" value="ECO:0007669"/>
    <property type="project" value="TreeGrafter"/>
</dbReference>
<sequence length="197" mass="23734">MRPTADTRLKETIAYLRKQVEDMRVKTEWKVECVNNCAQQQIFEGLNINAHKEKELEDEVMMLQEKLEEEQSAHTITEDFLERQLTSLQEKKPFWIKRYEKDMEEKEQELTALQNKRANNLTQLHELSKKCRDMQQVIIEDRTEKERLRIQLEKEQRERDAAIKIQSWWRGTVVRRGLRSPKKSNQAKPKKAKKKKK</sequence>
<feature type="compositionally biased region" description="Basic residues" evidence="11">
    <location>
        <begin position="188"/>
        <end position="197"/>
    </location>
</feature>
<dbReference type="EMBL" id="SOYY01000011">
    <property type="protein sequence ID" value="KAA0714621.1"/>
    <property type="molecule type" value="Genomic_DNA"/>
</dbReference>
<evidence type="ECO:0000256" key="5">
    <source>
        <dbReference type="ARBA" id="ARBA00022846"/>
    </source>
</evidence>
<protein>
    <recommendedName>
        <fullName evidence="3">Dynein regulatory complex protein 9</fullName>
    </recommendedName>
    <alternativeName>
        <fullName evidence="9">IQ domain-containing protein G</fullName>
    </alternativeName>
</protein>
<keyword evidence="5" id="KW-0282">Flagellum</keyword>
<evidence type="ECO:0000256" key="1">
    <source>
        <dbReference type="ARBA" id="ARBA00004611"/>
    </source>
</evidence>
<evidence type="ECO:0000256" key="10">
    <source>
        <dbReference type="SAM" id="Coils"/>
    </source>
</evidence>
<dbReference type="Proteomes" id="UP000324632">
    <property type="component" value="Chromosome 11"/>
</dbReference>
<dbReference type="GO" id="GO:0007288">
    <property type="term" value="P:sperm axoneme assembly"/>
    <property type="evidence" value="ECO:0007669"/>
    <property type="project" value="TreeGrafter"/>
</dbReference>
<keyword evidence="8" id="KW-0966">Cell projection</keyword>
<evidence type="ECO:0000256" key="3">
    <source>
        <dbReference type="ARBA" id="ARBA00013738"/>
    </source>
</evidence>